<dbReference type="SUPFAM" id="SSF53254">
    <property type="entry name" value="Phosphoglycerate mutase-like"/>
    <property type="match status" value="1"/>
</dbReference>
<keyword evidence="2" id="KW-1185">Reference proteome</keyword>
<comment type="caution">
    <text evidence="1">The sequence shown here is derived from an EMBL/GenBank/DDBJ whole genome shotgun (WGS) entry which is preliminary data.</text>
</comment>
<reference evidence="2" key="1">
    <citation type="journal article" date="2019" name="Int. J. Syst. Evol. Microbiol.">
        <title>The Global Catalogue of Microorganisms (GCM) 10K type strain sequencing project: providing services to taxonomists for standard genome sequencing and annotation.</title>
        <authorList>
            <consortium name="The Broad Institute Genomics Platform"/>
            <consortium name="The Broad Institute Genome Sequencing Center for Infectious Disease"/>
            <person name="Wu L."/>
            <person name="Ma J."/>
        </authorList>
    </citation>
    <scope>NUCLEOTIDE SEQUENCE [LARGE SCALE GENOMIC DNA]</scope>
    <source>
        <strain evidence="2">CCM 8391</strain>
    </source>
</reference>
<dbReference type="InterPro" id="IPR050275">
    <property type="entry name" value="PGM_Phosphatase"/>
</dbReference>
<name>A0ABW1IXV7_9PSEU</name>
<dbReference type="SMART" id="SM00855">
    <property type="entry name" value="PGAM"/>
    <property type="match status" value="1"/>
</dbReference>
<gene>
    <name evidence="1" type="ORF">ACFQE5_03590</name>
</gene>
<dbReference type="InterPro" id="IPR029033">
    <property type="entry name" value="His_PPase_superfam"/>
</dbReference>
<accession>A0ABW1IXV7</accession>
<dbReference type="EMBL" id="JBHSQW010000009">
    <property type="protein sequence ID" value="MFC5993293.1"/>
    <property type="molecule type" value="Genomic_DNA"/>
</dbReference>
<dbReference type="Pfam" id="PF00300">
    <property type="entry name" value="His_Phos_1"/>
    <property type="match status" value="1"/>
</dbReference>
<dbReference type="Gene3D" id="3.40.50.1240">
    <property type="entry name" value="Phosphoglycerate mutase-like"/>
    <property type="match status" value="1"/>
</dbReference>
<dbReference type="CDD" id="cd07067">
    <property type="entry name" value="HP_PGM_like"/>
    <property type="match status" value="1"/>
</dbReference>
<evidence type="ECO:0000313" key="2">
    <source>
        <dbReference type="Proteomes" id="UP001596302"/>
    </source>
</evidence>
<evidence type="ECO:0000313" key="1">
    <source>
        <dbReference type="EMBL" id="MFC5993293.1"/>
    </source>
</evidence>
<dbReference type="Proteomes" id="UP001596302">
    <property type="component" value="Unassembled WGS sequence"/>
</dbReference>
<dbReference type="PANTHER" id="PTHR48100">
    <property type="entry name" value="BROAD-SPECIFICITY PHOSPHATASE YOR283W-RELATED"/>
    <property type="match status" value="1"/>
</dbReference>
<dbReference type="InterPro" id="IPR013078">
    <property type="entry name" value="His_Pase_superF_clade-1"/>
</dbReference>
<proteinExistence type="predicted"/>
<sequence>MQLIFVRHALPHRVSAAELAATAAADPGLTELGERQAARLVGALAGEEVTALYSSTMARAVGTAAPLATALDQRLHRVAELAEYDVNDRHYIPVHKMERLAPEAWQRLTSGLLPSHIDAEAFRSRVVGAVESIVVRHAGRETAVLVAHAGVINVYLAHLLGIPRPLVFPLDYAGITRVLAGRDGRRTVRSVNETAHVCDLLAPELAPE</sequence>
<protein>
    <submittedName>
        <fullName evidence="1">Histidine phosphatase family protein</fullName>
    </submittedName>
</protein>
<dbReference type="PANTHER" id="PTHR48100:SF62">
    <property type="entry name" value="GLUCOSYL-3-PHOSPHOGLYCERATE PHOSPHATASE"/>
    <property type="match status" value="1"/>
</dbReference>
<dbReference type="RefSeq" id="WP_379582714.1">
    <property type="nucleotide sequence ID" value="NZ_JBHSQW010000009.1"/>
</dbReference>
<organism evidence="1 2">
    <name type="scientific">Pseudonocardia hispaniensis</name>
    <dbReference type="NCBI Taxonomy" id="904933"/>
    <lineage>
        <taxon>Bacteria</taxon>
        <taxon>Bacillati</taxon>
        <taxon>Actinomycetota</taxon>
        <taxon>Actinomycetes</taxon>
        <taxon>Pseudonocardiales</taxon>
        <taxon>Pseudonocardiaceae</taxon>
        <taxon>Pseudonocardia</taxon>
    </lineage>
</organism>